<proteinExistence type="predicted"/>
<dbReference type="EMBL" id="MNUE01000025">
    <property type="protein sequence ID" value="OJD34145.1"/>
    <property type="molecule type" value="Genomic_DNA"/>
</dbReference>
<dbReference type="Proteomes" id="UP000183809">
    <property type="component" value="Unassembled WGS sequence"/>
</dbReference>
<feature type="chain" id="PRO_5012927532" evidence="1">
    <location>
        <begin position="19"/>
        <end position="101"/>
    </location>
</feature>
<protein>
    <submittedName>
        <fullName evidence="2">Cytochrome p450</fullName>
    </submittedName>
</protein>
<dbReference type="RefSeq" id="XP_020130405.1">
    <property type="nucleotide sequence ID" value="XM_020273259.1"/>
</dbReference>
<keyword evidence="1" id="KW-0732">Signal</keyword>
<sequence>MKFTSAIVAFGLVASVSATCRMSANSEDPNCCWGGKAGIDACFRQSKSQTCRDAAERKNFCINRNIPTSKCDADCCDTRTGWGKPCPKGKNSCEDPTNCPY</sequence>
<dbReference type="AlphaFoldDB" id="A0A1J9R0M0"/>
<evidence type="ECO:0000313" key="3">
    <source>
        <dbReference type="Proteomes" id="UP000183809"/>
    </source>
</evidence>
<organism evidence="2 3">
    <name type="scientific">Diplodia corticola</name>
    <dbReference type="NCBI Taxonomy" id="236234"/>
    <lineage>
        <taxon>Eukaryota</taxon>
        <taxon>Fungi</taxon>
        <taxon>Dikarya</taxon>
        <taxon>Ascomycota</taxon>
        <taxon>Pezizomycotina</taxon>
        <taxon>Dothideomycetes</taxon>
        <taxon>Dothideomycetes incertae sedis</taxon>
        <taxon>Botryosphaeriales</taxon>
        <taxon>Botryosphaeriaceae</taxon>
        <taxon>Diplodia</taxon>
    </lineage>
</organism>
<reference evidence="2 3" key="1">
    <citation type="submission" date="2016-10" db="EMBL/GenBank/DDBJ databases">
        <title>Proteomics and genomics reveal pathogen-plant mechanisms compatible with a hemibiotrophic lifestyle of Diplodia corticola.</title>
        <authorList>
            <person name="Fernandes I."/>
            <person name="De Jonge R."/>
            <person name="Van De Peer Y."/>
            <person name="Devreese B."/>
            <person name="Alves A."/>
            <person name="Esteves A.C."/>
        </authorList>
    </citation>
    <scope>NUCLEOTIDE SEQUENCE [LARGE SCALE GENOMIC DNA]</scope>
    <source>
        <strain evidence="2 3">CBS 112549</strain>
    </source>
</reference>
<comment type="caution">
    <text evidence="2">The sequence shown here is derived from an EMBL/GenBank/DDBJ whole genome shotgun (WGS) entry which is preliminary data.</text>
</comment>
<keyword evidence="3" id="KW-1185">Reference proteome</keyword>
<name>A0A1J9R0M0_9PEZI</name>
<accession>A0A1J9R0M0</accession>
<feature type="signal peptide" evidence="1">
    <location>
        <begin position="1"/>
        <end position="18"/>
    </location>
</feature>
<gene>
    <name evidence="2" type="ORF">BKCO1_25000150</name>
</gene>
<evidence type="ECO:0000313" key="2">
    <source>
        <dbReference type="EMBL" id="OJD34145.1"/>
    </source>
</evidence>
<evidence type="ECO:0000256" key="1">
    <source>
        <dbReference type="SAM" id="SignalP"/>
    </source>
</evidence>
<dbReference type="GeneID" id="31013519"/>
<dbReference type="OrthoDB" id="3734810at2759"/>